<keyword evidence="2" id="KW-1133">Transmembrane helix</keyword>
<proteinExistence type="predicted"/>
<accession>A0A232EW02</accession>
<evidence type="ECO:0000256" key="2">
    <source>
        <dbReference type="SAM" id="Phobius"/>
    </source>
</evidence>
<gene>
    <name evidence="3" type="ORF">TSAR_015006</name>
</gene>
<name>A0A232EW02_9HYME</name>
<feature type="region of interest" description="Disordered" evidence="1">
    <location>
        <begin position="31"/>
        <end position="52"/>
    </location>
</feature>
<dbReference type="AlphaFoldDB" id="A0A232EW02"/>
<evidence type="ECO:0000313" key="3">
    <source>
        <dbReference type="EMBL" id="OXU22532.1"/>
    </source>
</evidence>
<feature type="transmembrane region" description="Helical" evidence="2">
    <location>
        <begin position="60"/>
        <end position="81"/>
    </location>
</feature>
<dbReference type="Proteomes" id="UP000215335">
    <property type="component" value="Unassembled WGS sequence"/>
</dbReference>
<keyword evidence="2" id="KW-0472">Membrane</keyword>
<sequence length="95" mass="10351">MEVAGETEGEKEGEQCKGKYCSPDLECDDEEISNRRPAARRESNDDEDDAAARKERFDEAVFTLATIVAVLGIYGCLVYALSSPPAANVSDYAQV</sequence>
<evidence type="ECO:0000313" key="4">
    <source>
        <dbReference type="Proteomes" id="UP000215335"/>
    </source>
</evidence>
<protein>
    <submittedName>
        <fullName evidence="3">Uncharacterized protein</fullName>
    </submittedName>
</protein>
<evidence type="ECO:0000256" key="1">
    <source>
        <dbReference type="SAM" id="MobiDB-lite"/>
    </source>
</evidence>
<comment type="caution">
    <text evidence="3">The sequence shown here is derived from an EMBL/GenBank/DDBJ whole genome shotgun (WGS) entry which is preliminary data.</text>
</comment>
<keyword evidence="2" id="KW-0812">Transmembrane</keyword>
<organism evidence="3 4">
    <name type="scientific">Trichomalopsis sarcophagae</name>
    <dbReference type="NCBI Taxonomy" id="543379"/>
    <lineage>
        <taxon>Eukaryota</taxon>
        <taxon>Metazoa</taxon>
        <taxon>Ecdysozoa</taxon>
        <taxon>Arthropoda</taxon>
        <taxon>Hexapoda</taxon>
        <taxon>Insecta</taxon>
        <taxon>Pterygota</taxon>
        <taxon>Neoptera</taxon>
        <taxon>Endopterygota</taxon>
        <taxon>Hymenoptera</taxon>
        <taxon>Apocrita</taxon>
        <taxon>Proctotrupomorpha</taxon>
        <taxon>Chalcidoidea</taxon>
        <taxon>Pteromalidae</taxon>
        <taxon>Pteromalinae</taxon>
        <taxon>Trichomalopsis</taxon>
    </lineage>
</organism>
<keyword evidence="4" id="KW-1185">Reference proteome</keyword>
<dbReference type="EMBL" id="NNAY01001928">
    <property type="protein sequence ID" value="OXU22532.1"/>
    <property type="molecule type" value="Genomic_DNA"/>
</dbReference>
<reference evidence="3 4" key="1">
    <citation type="journal article" date="2017" name="Curr. Biol.">
        <title>The Evolution of Venom by Co-option of Single-Copy Genes.</title>
        <authorList>
            <person name="Martinson E.O."/>
            <person name="Mrinalini"/>
            <person name="Kelkar Y.D."/>
            <person name="Chang C.H."/>
            <person name="Werren J.H."/>
        </authorList>
    </citation>
    <scope>NUCLEOTIDE SEQUENCE [LARGE SCALE GENOMIC DNA]</scope>
    <source>
        <strain evidence="3 4">Alberta</strain>
        <tissue evidence="3">Whole body</tissue>
    </source>
</reference>